<dbReference type="Pfam" id="PF01095">
    <property type="entry name" value="Pectinesterase"/>
    <property type="match status" value="3"/>
</dbReference>
<accession>A0A8S9MTR7</accession>
<dbReference type="PANTHER" id="PTHR31707">
    <property type="entry name" value="PECTINESTERASE"/>
    <property type="match status" value="1"/>
</dbReference>
<dbReference type="EMBL" id="QGKW02000007">
    <property type="protein sequence ID" value="KAF2620826.1"/>
    <property type="molecule type" value="Genomic_DNA"/>
</dbReference>
<keyword evidence="2" id="KW-0378">Hydrolase</keyword>
<name>A0A8S9MTR7_BRACR</name>
<protein>
    <recommendedName>
        <fullName evidence="5">Pectinesterase catalytic domain-containing protein</fullName>
    </recommendedName>
</protein>
<gene>
    <name evidence="6" type="ORF">F2Q68_00038179</name>
</gene>
<feature type="region of interest" description="Disordered" evidence="4">
    <location>
        <begin position="132"/>
        <end position="178"/>
    </location>
</feature>
<proteinExistence type="predicted"/>
<dbReference type="AlphaFoldDB" id="A0A8S9MTR7"/>
<evidence type="ECO:0000313" key="6">
    <source>
        <dbReference type="EMBL" id="KAF2620826.1"/>
    </source>
</evidence>
<dbReference type="SUPFAM" id="SSF51126">
    <property type="entry name" value="Pectin lyase-like"/>
    <property type="match status" value="2"/>
</dbReference>
<dbReference type="InterPro" id="IPR011050">
    <property type="entry name" value="Pectin_lyase_fold/virulence"/>
</dbReference>
<organism evidence="6 7">
    <name type="scientific">Brassica cretica</name>
    <name type="common">Mustard</name>
    <dbReference type="NCBI Taxonomy" id="69181"/>
    <lineage>
        <taxon>Eukaryota</taxon>
        <taxon>Viridiplantae</taxon>
        <taxon>Streptophyta</taxon>
        <taxon>Embryophyta</taxon>
        <taxon>Tracheophyta</taxon>
        <taxon>Spermatophyta</taxon>
        <taxon>Magnoliopsida</taxon>
        <taxon>eudicotyledons</taxon>
        <taxon>Gunneridae</taxon>
        <taxon>Pentapetalae</taxon>
        <taxon>rosids</taxon>
        <taxon>malvids</taxon>
        <taxon>Brassicales</taxon>
        <taxon>Brassicaceae</taxon>
        <taxon>Brassiceae</taxon>
        <taxon>Brassica</taxon>
    </lineage>
</organism>
<feature type="region of interest" description="Disordered" evidence="4">
    <location>
        <begin position="206"/>
        <end position="243"/>
    </location>
</feature>
<dbReference type="Gene3D" id="2.160.20.10">
    <property type="entry name" value="Single-stranded right-handed beta-helix, Pectin lyase-like"/>
    <property type="match status" value="2"/>
</dbReference>
<dbReference type="GO" id="GO:0042545">
    <property type="term" value="P:cell wall modification"/>
    <property type="evidence" value="ECO:0007669"/>
    <property type="project" value="InterPro"/>
</dbReference>
<reference evidence="6" key="1">
    <citation type="submission" date="2019-12" db="EMBL/GenBank/DDBJ databases">
        <title>Genome sequencing and annotation of Brassica cretica.</title>
        <authorList>
            <person name="Studholme D.J."/>
            <person name="Sarris P.F."/>
        </authorList>
    </citation>
    <scope>NUCLEOTIDE SEQUENCE</scope>
    <source>
        <strain evidence="6">PFS-001/15</strain>
        <tissue evidence="6">Leaf</tissue>
    </source>
</reference>
<evidence type="ECO:0000259" key="5">
    <source>
        <dbReference type="Pfam" id="PF01095"/>
    </source>
</evidence>
<dbReference type="InterPro" id="IPR000070">
    <property type="entry name" value="Pectinesterase_cat"/>
</dbReference>
<evidence type="ECO:0000256" key="4">
    <source>
        <dbReference type="SAM" id="MobiDB-lite"/>
    </source>
</evidence>
<dbReference type="Proteomes" id="UP000712281">
    <property type="component" value="Unassembled WGS sequence"/>
</dbReference>
<evidence type="ECO:0000256" key="2">
    <source>
        <dbReference type="ARBA" id="ARBA00022801"/>
    </source>
</evidence>
<keyword evidence="3" id="KW-0063">Aspartyl esterase</keyword>
<dbReference type="InterPro" id="IPR012334">
    <property type="entry name" value="Pectin_lyas_fold"/>
</dbReference>
<evidence type="ECO:0000256" key="1">
    <source>
        <dbReference type="ARBA" id="ARBA00005184"/>
    </source>
</evidence>
<feature type="compositionally biased region" description="Basic and acidic residues" evidence="4">
    <location>
        <begin position="132"/>
        <end position="150"/>
    </location>
</feature>
<sequence length="500" mass="56278">MVLISDIVTVSQDRTGNFTNITAAVAAAPNNTDGSGGFFLIYVTAGIYEEYVSIAKNKKYMMMIGDGINQTVVTGNRSVVDGWTTFNSATFAPFNYCTYNYLSKSQIESGEIEDKMHYTEINPRRRIKIFDPIELTPKKDDGKPGEEEDHRKKKVRKEAAATTRTSAKDAAARAGDPDEEKYRLGYGVAGKGVKLSWYVENKREYEDRAGGEGKEEEDGGRRSESKKKSGKKSLKELREERLKRERVEKERERALFMKQSQRSGGFSRRHDSLLSCPKYAEDRMTLLVFVVLVSVTVTAPNFVAVNITFRNTAGPEKHQAVALRSGADFSIFYSCSFEAYQDTLYAHSLRQFYRECDVYGTFNAITAQGRSDPNQNTGTSIHNCTIKPANDLVSSNYTVRTYLGRPWKEYSRTVIMQSYIDGFVEPVGWREWNGDFALSTLYYAEYNNTGPGSNTTTRVTWPGYHVANSTDAANFTVTGLFLEDDWIWKTGVPYTSGLIS</sequence>
<feature type="domain" description="Pectinesterase catalytic" evidence="5">
    <location>
        <begin position="8"/>
        <end position="92"/>
    </location>
</feature>
<dbReference type="GO" id="GO:0030599">
    <property type="term" value="F:pectinesterase activity"/>
    <property type="evidence" value="ECO:0007669"/>
    <property type="project" value="InterPro"/>
</dbReference>
<evidence type="ECO:0000313" key="7">
    <source>
        <dbReference type="Proteomes" id="UP000712281"/>
    </source>
</evidence>
<feature type="domain" description="Pectinesterase catalytic" evidence="5">
    <location>
        <begin position="294"/>
        <end position="362"/>
    </location>
</feature>
<evidence type="ECO:0000256" key="3">
    <source>
        <dbReference type="ARBA" id="ARBA00023085"/>
    </source>
</evidence>
<comment type="pathway">
    <text evidence="1">Glycan metabolism; pectin degradation; 2-dehydro-3-deoxy-D-gluconate from pectin: step 1/5.</text>
</comment>
<feature type="domain" description="Pectinesterase catalytic" evidence="5">
    <location>
        <begin position="363"/>
        <end position="480"/>
    </location>
</feature>
<comment type="caution">
    <text evidence="6">The sequence shown here is derived from an EMBL/GenBank/DDBJ whole genome shotgun (WGS) entry which is preliminary data.</text>
</comment>